<dbReference type="EMBL" id="SLWN01000018">
    <property type="protein sequence ID" value="TCO17289.1"/>
    <property type="molecule type" value="Genomic_DNA"/>
</dbReference>
<feature type="transmembrane region" description="Helical" evidence="1">
    <location>
        <begin position="66"/>
        <end position="84"/>
    </location>
</feature>
<feature type="transmembrane region" description="Helical" evidence="1">
    <location>
        <begin position="190"/>
        <end position="208"/>
    </location>
</feature>
<feature type="transmembrane region" description="Helical" evidence="1">
    <location>
        <begin position="140"/>
        <end position="159"/>
    </location>
</feature>
<feature type="transmembrane region" description="Helical" evidence="1">
    <location>
        <begin position="281"/>
        <end position="306"/>
    </location>
</feature>
<evidence type="ECO:0000313" key="3">
    <source>
        <dbReference type="Proteomes" id="UP000294508"/>
    </source>
</evidence>
<evidence type="ECO:0000313" key="2">
    <source>
        <dbReference type="EMBL" id="TCO17289.1"/>
    </source>
</evidence>
<accession>A0A4R2GZQ4</accession>
<feature type="transmembrane region" description="Helical" evidence="1">
    <location>
        <begin position="312"/>
        <end position="331"/>
    </location>
</feature>
<evidence type="ECO:0000256" key="1">
    <source>
        <dbReference type="SAM" id="Phobius"/>
    </source>
</evidence>
<name>A0A4R2GZQ4_9ACTN</name>
<feature type="transmembrane region" description="Helical" evidence="1">
    <location>
        <begin position="35"/>
        <end position="59"/>
    </location>
</feature>
<comment type="caution">
    <text evidence="2">The sequence shown here is derived from an EMBL/GenBank/DDBJ whole genome shotgun (WGS) entry which is preliminary data.</text>
</comment>
<protein>
    <submittedName>
        <fullName evidence="2">Uncharacterized protein</fullName>
    </submittedName>
</protein>
<dbReference type="Proteomes" id="UP000294508">
    <property type="component" value="Unassembled WGS sequence"/>
</dbReference>
<dbReference type="AlphaFoldDB" id="A0A4R2GZQ4"/>
<feature type="transmembrane region" description="Helical" evidence="1">
    <location>
        <begin position="220"/>
        <end position="240"/>
    </location>
</feature>
<keyword evidence="1" id="KW-1133">Transmembrane helix</keyword>
<keyword evidence="3" id="KW-1185">Reference proteome</keyword>
<feature type="transmembrane region" description="Helical" evidence="1">
    <location>
        <begin position="104"/>
        <end position="128"/>
    </location>
</feature>
<feature type="transmembrane region" description="Helical" evidence="1">
    <location>
        <begin position="7"/>
        <end position="29"/>
    </location>
</feature>
<feature type="transmembrane region" description="Helical" evidence="1">
    <location>
        <begin position="246"/>
        <end position="269"/>
    </location>
</feature>
<organism evidence="2 3">
    <name type="scientific">Kribbella steppae</name>
    <dbReference type="NCBI Taxonomy" id="2512223"/>
    <lineage>
        <taxon>Bacteria</taxon>
        <taxon>Bacillati</taxon>
        <taxon>Actinomycetota</taxon>
        <taxon>Actinomycetes</taxon>
        <taxon>Propionibacteriales</taxon>
        <taxon>Kribbellaceae</taxon>
        <taxon>Kribbella</taxon>
    </lineage>
</organism>
<sequence>MTARLPWLIFATGSALGVSAAVVVTAVGWTGPAELLIGVGLALVGLGAAAIGALGAVVASRLPRNAVGWILLALGVGIDLAFAVDAYAELSLVEGLGPLPGDEWAAWVGSWTSIPLIFGLTAFLFMLFPTGRLPSRRWRWAGWFVAVAVTLATVAVALAPDEINPAFDNPVAPTGQGAELARWLLDATDLLAPPVLVTAAAALVVRLRRSRGVERQQLKWFTYAAVIVGVGLGAASAMPAGPVADAAFVVGLLALAGLPVAAGLAVLRYRLYDIDVVINKTLVYGALTVTLGTAYLGSVLLLQLVLRPVTQGSGLAVAVSTLAVAGLFRPVRSRIQAGVDRRFFRHRYDAARTLEAFGVRLRHELDLQALAADLRNVVHDTMQPTNVSLWLRTDDRNDSRTTGQ</sequence>
<dbReference type="RefSeq" id="WP_132214812.1">
    <property type="nucleotide sequence ID" value="NZ_SLWN01000018.1"/>
</dbReference>
<keyword evidence="1" id="KW-0472">Membrane</keyword>
<reference evidence="2 3" key="1">
    <citation type="journal article" date="2015" name="Stand. Genomic Sci.">
        <title>Genomic Encyclopedia of Bacterial and Archaeal Type Strains, Phase III: the genomes of soil and plant-associated and newly described type strains.</title>
        <authorList>
            <person name="Whitman W.B."/>
            <person name="Woyke T."/>
            <person name="Klenk H.P."/>
            <person name="Zhou Y."/>
            <person name="Lilburn T.G."/>
            <person name="Beck B.J."/>
            <person name="De Vos P."/>
            <person name="Vandamme P."/>
            <person name="Eisen J.A."/>
            <person name="Garrity G."/>
            <person name="Hugenholtz P."/>
            <person name="Kyrpides N.C."/>
        </authorList>
    </citation>
    <scope>NUCLEOTIDE SEQUENCE [LARGE SCALE GENOMIC DNA]</scope>
    <source>
        <strain evidence="2 3">VKM Ac-2572</strain>
    </source>
</reference>
<dbReference type="OrthoDB" id="3808459at2"/>
<keyword evidence="1" id="KW-0812">Transmembrane</keyword>
<gene>
    <name evidence="2" type="ORF">EV652_118117</name>
</gene>
<proteinExistence type="predicted"/>